<reference evidence="9 10" key="1">
    <citation type="submission" date="2021-10" db="EMBL/GenBank/DDBJ databases">
        <title>Lutispora strain m25 sp. nov., a thermophilic, non-spore-forming bacterium isolated from a lab-scale methanogenic bioreactor digesting anaerobic sludge.</title>
        <authorList>
            <person name="El Houari A."/>
            <person name="Mcdonald J."/>
        </authorList>
    </citation>
    <scope>NUCLEOTIDE SEQUENCE [LARGE SCALE GENOMIC DNA]</scope>
    <source>
        <strain evidence="10">m25</strain>
    </source>
</reference>
<comment type="caution">
    <text evidence="9">The sequence shown here is derived from an EMBL/GenBank/DDBJ whole genome shotgun (WGS) entry which is preliminary data.</text>
</comment>
<evidence type="ECO:0000256" key="4">
    <source>
        <dbReference type="ARBA" id="ARBA00022692"/>
    </source>
</evidence>
<evidence type="ECO:0000256" key="2">
    <source>
        <dbReference type="ARBA" id="ARBA00022448"/>
    </source>
</evidence>
<evidence type="ECO:0000256" key="6">
    <source>
        <dbReference type="ARBA" id="ARBA00023136"/>
    </source>
</evidence>
<dbReference type="InterPro" id="IPR035906">
    <property type="entry name" value="MetI-like_sf"/>
</dbReference>
<feature type="transmembrane region" description="Helical" evidence="7">
    <location>
        <begin position="102"/>
        <end position="124"/>
    </location>
</feature>
<feature type="transmembrane region" description="Helical" evidence="7">
    <location>
        <begin position="181"/>
        <end position="203"/>
    </location>
</feature>
<dbReference type="PANTHER" id="PTHR43744:SF8">
    <property type="entry name" value="SN-GLYCEROL-3-PHOSPHATE TRANSPORT SYSTEM PERMEASE PROTEIN UGPE"/>
    <property type="match status" value="1"/>
</dbReference>
<sequence length="274" mass="31026">MRRVLLLLLIIASLLYIFPIAHAFLNSFMSQAQINTTAIELIPEQFNLQQYYTLALYKGEYFKFFLNSLKLTSIIIAGQIGVGVFAAFALAKMKFRGSRVLFVIYVLALLLPFQVTLVPNYLIFDASERLLHITILDTHLAILLPGIFSSFEVYLLRQFIRGIPDEIIEAARMDGAGYGRILFKIVFPMIKPAIFALAVLVFIDSWNMLEQAVIFLSSPEKLPLSVFLETIYYNDYSVFYAGAVLYIVPALLILIKGEKYLRQGLSIGGLKNEK</sequence>
<keyword evidence="5 7" id="KW-1133">Transmembrane helix</keyword>
<keyword evidence="4 7" id="KW-0812">Transmembrane</keyword>
<feature type="transmembrane region" description="Helical" evidence="7">
    <location>
        <begin position="130"/>
        <end position="151"/>
    </location>
</feature>
<comment type="similarity">
    <text evidence="7">Belongs to the binding-protein-dependent transport system permease family.</text>
</comment>
<dbReference type="Gene3D" id="1.10.3720.10">
    <property type="entry name" value="MetI-like"/>
    <property type="match status" value="1"/>
</dbReference>
<keyword evidence="3" id="KW-1003">Cell membrane</keyword>
<evidence type="ECO:0000256" key="7">
    <source>
        <dbReference type="RuleBase" id="RU363032"/>
    </source>
</evidence>
<keyword evidence="10" id="KW-1185">Reference proteome</keyword>
<gene>
    <name evidence="9" type="ORF">LJD61_02430</name>
</gene>
<evidence type="ECO:0000313" key="9">
    <source>
        <dbReference type="EMBL" id="MCQ1528406.1"/>
    </source>
</evidence>
<dbReference type="SUPFAM" id="SSF161098">
    <property type="entry name" value="MetI-like"/>
    <property type="match status" value="1"/>
</dbReference>
<keyword evidence="2 7" id="KW-0813">Transport</keyword>
<comment type="subcellular location">
    <subcellularLocation>
        <location evidence="1 7">Cell membrane</location>
        <topology evidence="1 7">Multi-pass membrane protein</topology>
    </subcellularLocation>
</comment>
<protein>
    <submittedName>
        <fullName evidence="9">Carbohydrate ABC transporter permease</fullName>
    </submittedName>
</protein>
<dbReference type="EMBL" id="JAJEKE010000001">
    <property type="protein sequence ID" value="MCQ1528406.1"/>
    <property type="molecule type" value="Genomic_DNA"/>
</dbReference>
<evidence type="ECO:0000256" key="3">
    <source>
        <dbReference type="ARBA" id="ARBA00022475"/>
    </source>
</evidence>
<feature type="transmembrane region" description="Helical" evidence="7">
    <location>
        <begin position="237"/>
        <end position="255"/>
    </location>
</feature>
<evidence type="ECO:0000256" key="1">
    <source>
        <dbReference type="ARBA" id="ARBA00004651"/>
    </source>
</evidence>
<accession>A0ABT1NEZ5</accession>
<dbReference type="Proteomes" id="UP001651880">
    <property type="component" value="Unassembled WGS sequence"/>
</dbReference>
<evidence type="ECO:0000256" key="5">
    <source>
        <dbReference type="ARBA" id="ARBA00022989"/>
    </source>
</evidence>
<dbReference type="CDD" id="cd06261">
    <property type="entry name" value="TM_PBP2"/>
    <property type="match status" value="1"/>
</dbReference>
<feature type="transmembrane region" description="Helical" evidence="7">
    <location>
        <begin position="71"/>
        <end position="90"/>
    </location>
</feature>
<proteinExistence type="inferred from homology"/>
<keyword evidence="6 7" id="KW-0472">Membrane</keyword>
<feature type="domain" description="ABC transmembrane type-1" evidence="8">
    <location>
        <begin position="65"/>
        <end position="257"/>
    </location>
</feature>
<dbReference type="InterPro" id="IPR000515">
    <property type="entry name" value="MetI-like"/>
</dbReference>
<organism evidence="9 10">
    <name type="scientific">Lutispora saccharofermentans</name>
    <dbReference type="NCBI Taxonomy" id="3024236"/>
    <lineage>
        <taxon>Bacteria</taxon>
        <taxon>Bacillati</taxon>
        <taxon>Bacillota</taxon>
        <taxon>Clostridia</taxon>
        <taxon>Lutisporales</taxon>
        <taxon>Lutisporaceae</taxon>
        <taxon>Lutispora</taxon>
    </lineage>
</organism>
<evidence type="ECO:0000313" key="10">
    <source>
        <dbReference type="Proteomes" id="UP001651880"/>
    </source>
</evidence>
<name>A0ABT1NEZ5_9FIRM</name>
<dbReference type="PANTHER" id="PTHR43744">
    <property type="entry name" value="ABC TRANSPORTER PERMEASE PROTEIN MG189-RELATED-RELATED"/>
    <property type="match status" value="1"/>
</dbReference>
<dbReference type="Pfam" id="PF00528">
    <property type="entry name" value="BPD_transp_1"/>
    <property type="match status" value="1"/>
</dbReference>
<dbReference type="PROSITE" id="PS50928">
    <property type="entry name" value="ABC_TM1"/>
    <property type="match status" value="1"/>
</dbReference>
<dbReference type="RefSeq" id="WP_255225886.1">
    <property type="nucleotide sequence ID" value="NZ_JAJEKE010000001.1"/>
</dbReference>
<evidence type="ECO:0000259" key="8">
    <source>
        <dbReference type="PROSITE" id="PS50928"/>
    </source>
</evidence>